<feature type="chain" id="PRO_5044096825" evidence="2">
    <location>
        <begin position="26"/>
        <end position="65"/>
    </location>
</feature>
<evidence type="ECO:0000313" key="3">
    <source>
        <dbReference type="EMBL" id="WWD78553.1"/>
    </source>
</evidence>
<dbReference type="Proteomes" id="UP000321816">
    <property type="component" value="Chromosome"/>
</dbReference>
<sequence>MLNKLLPAGVIAFFFLTVPSAVVFAAENGNGNGEGGIGFSEIVFTILAFVVLALFIFYMIKDNAK</sequence>
<name>A0A5C7FAW4_9BACI</name>
<dbReference type="EMBL" id="CP144914">
    <property type="protein sequence ID" value="WWD78553.1"/>
    <property type="molecule type" value="Genomic_DNA"/>
</dbReference>
<evidence type="ECO:0000256" key="1">
    <source>
        <dbReference type="SAM" id="Phobius"/>
    </source>
</evidence>
<protein>
    <submittedName>
        <fullName evidence="3">Uncharacterized protein</fullName>
    </submittedName>
</protein>
<evidence type="ECO:0000256" key="2">
    <source>
        <dbReference type="SAM" id="SignalP"/>
    </source>
</evidence>
<accession>A0A5C7FAW4</accession>
<evidence type="ECO:0000313" key="4">
    <source>
        <dbReference type="Proteomes" id="UP000321816"/>
    </source>
</evidence>
<dbReference type="RefSeq" id="WP_147802251.1">
    <property type="nucleotide sequence ID" value="NZ_CP144914.1"/>
</dbReference>
<reference evidence="3 4" key="1">
    <citation type="submission" date="2024-01" db="EMBL/GenBank/DDBJ databases">
        <title>Complete Genome Sequence of Alkalicoccus halolimnae BZ-SZ-XJ29T, a Moderately Halophilic Bacterium Isolated from a Salt Lake.</title>
        <authorList>
            <person name="Zhao B."/>
        </authorList>
    </citation>
    <scope>NUCLEOTIDE SEQUENCE [LARGE SCALE GENOMIC DNA]</scope>
    <source>
        <strain evidence="3 4">BZ-SZ-XJ29</strain>
    </source>
</reference>
<keyword evidence="2" id="KW-0732">Signal</keyword>
<organism evidence="3 4">
    <name type="scientific">Alkalicoccus halolimnae</name>
    <dbReference type="NCBI Taxonomy" id="1667239"/>
    <lineage>
        <taxon>Bacteria</taxon>
        <taxon>Bacillati</taxon>
        <taxon>Bacillota</taxon>
        <taxon>Bacilli</taxon>
        <taxon>Bacillales</taxon>
        <taxon>Bacillaceae</taxon>
        <taxon>Alkalicoccus</taxon>
    </lineage>
</organism>
<feature type="transmembrane region" description="Helical" evidence="1">
    <location>
        <begin position="35"/>
        <end position="60"/>
    </location>
</feature>
<gene>
    <name evidence="3" type="ORF">FTX54_008890</name>
</gene>
<dbReference type="AlphaFoldDB" id="A0A5C7FAW4"/>
<keyword evidence="4" id="KW-1185">Reference proteome</keyword>
<dbReference type="KEGG" id="ahal:FTX54_008890"/>
<feature type="signal peptide" evidence="2">
    <location>
        <begin position="1"/>
        <end position="25"/>
    </location>
</feature>
<keyword evidence="1" id="KW-0812">Transmembrane</keyword>
<keyword evidence="1" id="KW-1133">Transmembrane helix</keyword>
<keyword evidence="1" id="KW-0472">Membrane</keyword>
<proteinExistence type="predicted"/>